<evidence type="ECO:0008006" key="5">
    <source>
        <dbReference type="Google" id="ProtNLM"/>
    </source>
</evidence>
<feature type="compositionally biased region" description="Polar residues" evidence="1">
    <location>
        <begin position="84"/>
        <end position="94"/>
    </location>
</feature>
<gene>
    <name evidence="3" type="ORF">ACFPKY_02625</name>
</gene>
<dbReference type="EMBL" id="JBHSMD010000001">
    <property type="protein sequence ID" value="MFC5491974.1"/>
    <property type="molecule type" value="Genomic_DNA"/>
</dbReference>
<name>A0ABW0MVG4_9ACTN</name>
<feature type="compositionally biased region" description="Basic and acidic residues" evidence="1">
    <location>
        <begin position="65"/>
        <end position="74"/>
    </location>
</feature>
<sequence>MSEQLPEPPREGHPIVAGLVALVGVAVVVGLILGGVAIAGARVLGLGEDGGSGDSTSERSLYVPRPEKTPKETEPQITLAPDGSTETAAPTQKPTRSESPRKQITLSAGATTVGSMERLDLTGVYSGGEGAILRVERFAGGSWQDFGVTVSVSDETFSTYVQTGVLGVNKFRVVDTDSGMESNEVRVTIG</sequence>
<organism evidence="3 4">
    <name type="scientific">Nocardioides caricicola</name>
    <dbReference type="NCBI Taxonomy" id="634770"/>
    <lineage>
        <taxon>Bacteria</taxon>
        <taxon>Bacillati</taxon>
        <taxon>Actinomycetota</taxon>
        <taxon>Actinomycetes</taxon>
        <taxon>Propionibacteriales</taxon>
        <taxon>Nocardioidaceae</taxon>
        <taxon>Nocardioides</taxon>
    </lineage>
</organism>
<feature type="transmembrane region" description="Helical" evidence="2">
    <location>
        <begin position="15"/>
        <end position="39"/>
    </location>
</feature>
<dbReference type="RefSeq" id="WP_345177693.1">
    <property type="nucleotide sequence ID" value="NZ_BAABFQ010000006.1"/>
</dbReference>
<feature type="region of interest" description="Disordered" evidence="1">
    <location>
        <begin position="46"/>
        <end position="102"/>
    </location>
</feature>
<dbReference type="Proteomes" id="UP001595956">
    <property type="component" value="Unassembled WGS sequence"/>
</dbReference>
<proteinExistence type="predicted"/>
<keyword evidence="2" id="KW-1133">Transmembrane helix</keyword>
<reference evidence="4" key="1">
    <citation type="journal article" date="2019" name="Int. J. Syst. Evol. Microbiol.">
        <title>The Global Catalogue of Microorganisms (GCM) 10K type strain sequencing project: providing services to taxonomists for standard genome sequencing and annotation.</title>
        <authorList>
            <consortium name="The Broad Institute Genomics Platform"/>
            <consortium name="The Broad Institute Genome Sequencing Center for Infectious Disease"/>
            <person name="Wu L."/>
            <person name="Ma J."/>
        </authorList>
    </citation>
    <scope>NUCLEOTIDE SEQUENCE [LARGE SCALE GENOMIC DNA]</scope>
    <source>
        <strain evidence="4">KACC 13778</strain>
    </source>
</reference>
<evidence type="ECO:0000313" key="4">
    <source>
        <dbReference type="Proteomes" id="UP001595956"/>
    </source>
</evidence>
<evidence type="ECO:0000313" key="3">
    <source>
        <dbReference type="EMBL" id="MFC5491974.1"/>
    </source>
</evidence>
<evidence type="ECO:0000256" key="2">
    <source>
        <dbReference type="SAM" id="Phobius"/>
    </source>
</evidence>
<keyword evidence="2" id="KW-0472">Membrane</keyword>
<comment type="caution">
    <text evidence="3">The sequence shown here is derived from an EMBL/GenBank/DDBJ whole genome shotgun (WGS) entry which is preliminary data.</text>
</comment>
<accession>A0ABW0MVG4</accession>
<protein>
    <recommendedName>
        <fullName evidence="5">Discoidin domain-containing protein</fullName>
    </recommendedName>
</protein>
<evidence type="ECO:0000256" key="1">
    <source>
        <dbReference type="SAM" id="MobiDB-lite"/>
    </source>
</evidence>
<keyword evidence="2" id="KW-0812">Transmembrane</keyword>
<keyword evidence="4" id="KW-1185">Reference proteome</keyword>